<accession>A0AAD8PUT5</accession>
<evidence type="ECO:0000313" key="3">
    <source>
        <dbReference type="Proteomes" id="UP001230504"/>
    </source>
</evidence>
<dbReference type="GeneID" id="85436331"/>
<dbReference type="AlphaFoldDB" id="A0AAD8PUT5"/>
<feature type="signal peptide" evidence="1">
    <location>
        <begin position="1"/>
        <end position="23"/>
    </location>
</feature>
<protein>
    <submittedName>
        <fullName evidence="2">Uncharacterized protein</fullName>
    </submittedName>
</protein>
<proteinExistence type="predicted"/>
<dbReference type="EMBL" id="JAHLJV010000048">
    <property type="protein sequence ID" value="KAK1585065.1"/>
    <property type="molecule type" value="Genomic_DNA"/>
</dbReference>
<feature type="chain" id="PRO_5042163646" evidence="1">
    <location>
        <begin position="24"/>
        <end position="129"/>
    </location>
</feature>
<dbReference type="Proteomes" id="UP001230504">
    <property type="component" value="Unassembled WGS sequence"/>
</dbReference>
<organism evidence="2 3">
    <name type="scientific">Colletotrichum navitas</name>
    <dbReference type="NCBI Taxonomy" id="681940"/>
    <lineage>
        <taxon>Eukaryota</taxon>
        <taxon>Fungi</taxon>
        <taxon>Dikarya</taxon>
        <taxon>Ascomycota</taxon>
        <taxon>Pezizomycotina</taxon>
        <taxon>Sordariomycetes</taxon>
        <taxon>Hypocreomycetidae</taxon>
        <taxon>Glomerellales</taxon>
        <taxon>Glomerellaceae</taxon>
        <taxon>Colletotrichum</taxon>
        <taxon>Colletotrichum graminicola species complex</taxon>
    </lineage>
</organism>
<gene>
    <name evidence="2" type="ORF">LY79DRAFT_278089</name>
</gene>
<name>A0AAD8PUT5_9PEZI</name>
<reference evidence="2" key="1">
    <citation type="submission" date="2021-06" db="EMBL/GenBank/DDBJ databases">
        <title>Comparative genomics, transcriptomics and evolutionary studies reveal genomic signatures of adaptation to plant cell wall in hemibiotrophic fungi.</title>
        <authorList>
            <consortium name="DOE Joint Genome Institute"/>
            <person name="Baroncelli R."/>
            <person name="Diaz J.F."/>
            <person name="Benocci T."/>
            <person name="Peng M."/>
            <person name="Battaglia E."/>
            <person name="Haridas S."/>
            <person name="Andreopoulos W."/>
            <person name="Labutti K."/>
            <person name="Pangilinan J."/>
            <person name="Floch G.L."/>
            <person name="Makela M.R."/>
            <person name="Henrissat B."/>
            <person name="Grigoriev I.V."/>
            <person name="Crouch J.A."/>
            <person name="De Vries R.P."/>
            <person name="Sukno S.A."/>
            <person name="Thon M.R."/>
        </authorList>
    </citation>
    <scope>NUCLEOTIDE SEQUENCE</scope>
    <source>
        <strain evidence="2">CBS 125086</strain>
    </source>
</reference>
<evidence type="ECO:0000313" key="2">
    <source>
        <dbReference type="EMBL" id="KAK1585065.1"/>
    </source>
</evidence>
<evidence type="ECO:0000256" key="1">
    <source>
        <dbReference type="SAM" id="SignalP"/>
    </source>
</evidence>
<dbReference type="RefSeq" id="XP_060412118.1">
    <property type="nucleotide sequence ID" value="XM_060552091.1"/>
</dbReference>
<comment type="caution">
    <text evidence="2">The sequence shown here is derived from an EMBL/GenBank/DDBJ whole genome shotgun (WGS) entry which is preliminary data.</text>
</comment>
<keyword evidence="1" id="KW-0732">Signal</keyword>
<keyword evidence="3" id="KW-1185">Reference proteome</keyword>
<sequence>MATAELPPAAALLLLVSLRCAFARSNDQSNTGKKRACHLDCLLAFSFFAAIGSFLQVQSQDVGSQILHRHGPRPRLSRIRQPVTTVEKGHRRVGRSMDGYGRSAWVVLTARGWWQGHGTLGGPRSAAIQ</sequence>